<evidence type="ECO:0000259" key="2">
    <source>
        <dbReference type="Pfam" id="PF00372"/>
    </source>
</evidence>
<dbReference type="GO" id="GO:0045735">
    <property type="term" value="F:nutrient reservoir activity"/>
    <property type="evidence" value="ECO:0007669"/>
    <property type="project" value="UniProtKB-KW"/>
</dbReference>
<name>A0A6H5J1T4_9HYME</name>
<dbReference type="SUPFAM" id="SSF48056">
    <property type="entry name" value="Di-copper centre-containing domain"/>
    <property type="match status" value="1"/>
</dbReference>
<evidence type="ECO:0000259" key="4">
    <source>
        <dbReference type="Pfam" id="PF03723"/>
    </source>
</evidence>
<proteinExistence type="predicted"/>
<dbReference type="SUPFAM" id="SSF81296">
    <property type="entry name" value="E set domains"/>
    <property type="match status" value="1"/>
</dbReference>
<dbReference type="InterPro" id="IPR005203">
    <property type="entry name" value="Hemocyanin_C"/>
</dbReference>
<dbReference type="InterPro" id="IPR008922">
    <property type="entry name" value="Di-copper_centre_dom_sf"/>
</dbReference>
<evidence type="ECO:0000259" key="3">
    <source>
        <dbReference type="Pfam" id="PF03722"/>
    </source>
</evidence>
<dbReference type="Pfam" id="PF03722">
    <property type="entry name" value="Hemocyanin_N"/>
    <property type="match status" value="1"/>
</dbReference>
<dbReference type="InterPro" id="IPR013788">
    <property type="entry name" value="Hemocyanin/hexamerin"/>
</dbReference>
<accession>A0A6H5J1T4</accession>
<dbReference type="InterPro" id="IPR000896">
    <property type="entry name" value="Hemocyanin/hexamerin_mid_dom"/>
</dbReference>
<dbReference type="Pfam" id="PF00372">
    <property type="entry name" value="Hemocyanin_M"/>
    <property type="match status" value="1"/>
</dbReference>
<sequence>MYEGNATLGQEAAYSLYEHRRETVAVYRVLAKAIDFDTFVRASLYMRNRVNPQLFVLAFYLAVIHRHDTRNLRLPPVYELQPHLFYRTDLLQRANRLQLQAAAAADDNNDNVLEYDQARYRQSDDDKLNYLTEDVGWNEYYFYFRCQHPWPLTADDLGTYRYERRGEEYLYRHRHLLARYNLERLANGLGPTESFDYDLEFGPGYQADMSYPNGLPFPARPANIKFSRYQRDDIANTVRYEERLIDAIDSGYANSRLYGRIDLNGAGGLNVLGNTIEGNDDSVNRHYYGNVDASMRRVLGFNHNSYEQRKSHEHPSALEHLPTSLRDPAFYRLYGRIVRLYHRYKENRGPYKPRDIHFPDLEIASVEVGELRTYFDDFETTISHGLVVAAAPSNVSEEEEEGLIKVRQRRLNREPFGINVTIRATKYSRVVVKTFLGPMHDEHGVEMDLATAAKHYYVEIDHYVGTVYKGQNRFYRGDFNNVVADSDSTESYYRKLELADDYLRNLSHEARISGFPARLLLPRGRASLGGRPMRLFVHAAPLLDDEPLYHDSRVFGAGLYDARPAGYPLDRPVLQEDFRAPNMRFVDVLVHHRE</sequence>
<evidence type="ECO:0000256" key="1">
    <source>
        <dbReference type="ARBA" id="ARBA00022761"/>
    </source>
</evidence>
<feature type="domain" description="Hemocyanin middle" evidence="2">
    <location>
        <begin position="76"/>
        <end position="341"/>
    </location>
</feature>
<dbReference type="GO" id="GO:0005615">
    <property type="term" value="C:extracellular space"/>
    <property type="evidence" value="ECO:0007669"/>
    <property type="project" value="UniProtKB-ARBA"/>
</dbReference>
<dbReference type="EMBL" id="CADCXV010001216">
    <property type="protein sequence ID" value="CAB0042731.1"/>
    <property type="molecule type" value="Genomic_DNA"/>
</dbReference>
<gene>
    <name evidence="5" type="ORF">TBRA_LOCUS14335</name>
</gene>
<keyword evidence="6" id="KW-1185">Reference proteome</keyword>
<dbReference type="InterPro" id="IPR014756">
    <property type="entry name" value="Ig_E-set"/>
</dbReference>
<dbReference type="Proteomes" id="UP000479190">
    <property type="component" value="Unassembled WGS sequence"/>
</dbReference>
<evidence type="ECO:0000313" key="5">
    <source>
        <dbReference type="EMBL" id="CAB0042731.1"/>
    </source>
</evidence>
<dbReference type="AlphaFoldDB" id="A0A6H5J1T4"/>
<feature type="domain" description="Hemocyanin N-terminal" evidence="3">
    <location>
        <begin position="2"/>
        <end position="70"/>
    </location>
</feature>
<keyword evidence="1" id="KW-0758">Storage protein</keyword>
<dbReference type="OrthoDB" id="6371642at2759"/>
<reference evidence="5 6" key="1">
    <citation type="submission" date="2020-02" db="EMBL/GenBank/DDBJ databases">
        <authorList>
            <person name="Ferguson B K."/>
        </authorList>
    </citation>
    <scope>NUCLEOTIDE SEQUENCE [LARGE SCALE GENOMIC DNA]</scope>
</reference>
<dbReference type="PANTHER" id="PTHR11511">
    <property type="entry name" value="LARVAL STORAGE PROTEIN/PHENOLOXIDASE"/>
    <property type="match status" value="1"/>
</dbReference>
<evidence type="ECO:0000313" key="6">
    <source>
        <dbReference type="Proteomes" id="UP000479190"/>
    </source>
</evidence>
<dbReference type="SUPFAM" id="SSF48050">
    <property type="entry name" value="Hemocyanin, N-terminal domain"/>
    <property type="match status" value="1"/>
</dbReference>
<feature type="domain" description="Hemocyanin C-terminal" evidence="4">
    <location>
        <begin position="350"/>
        <end position="592"/>
    </location>
</feature>
<dbReference type="InterPro" id="IPR037020">
    <property type="entry name" value="Hemocyanin_C_sf"/>
</dbReference>
<dbReference type="InterPro" id="IPR005204">
    <property type="entry name" value="Hemocyanin_N"/>
</dbReference>
<dbReference type="Pfam" id="PF03723">
    <property type="entry name" value="Hemocyanin_C"/>
    <property type="match status" value="1"/>
</dbReference>
<dbReference type="PROSITE" id="PS00210">
    <property type="entry name" value="HEMOCYANIN_2"/>
    <property type="match status" value="1"/>
</dbReference>
<dbReference type="InterPro" id="IPR036697">
    <property type="entry name" value="Hemocyanin_N_sf"/>
</dbReference>
<organism evidence="5 6">
    <name type="scientific">Trichogramma brassicae</name>
    <dbReference type="NCBI Taxonomy" id="86971"/>
    <lineage>
        <taxon>Eukaryota</taxon>
        <taxon>Metazoa</taxon>
        <taxon>Ecdysozoa</taxon>
        <taxon>Arthropoda</taxon>
        <taxon>Hexapoda</taxon>
        <taxon>Insecta</taxon>
        <taxon>Pterygota</taxon>
        <taxon>Neoptera</taxon>
        <taxon>Endopterygota</taxon>
        <taxon>Hymenoptera</taxon>
        <taxon>Apocrita</taxon>
        <taxon>Proctotrupomorpha</taxon>
        <taxon>Chalcidoidea</taxon>
        <taxon>Trichogrammatidae</taxon>
        <taxon>Trichogramma</taxon>
    </lineage>
</organism>
<dbReference type="Gene3D" id="1.20.1370.10">
    <property type="entry name" value="Hemocyanin, N-terminal domain"/>
    <property type="match status" value="1"/>
</dbReference>
<dbReference type="PANTHER" id="PTHR11511:SF5">
    <property type="entry name" value="FAT-BODY PROTEIN 1-RELATED"/>
    <property type="match status" value="1"/>
</dbReference>
<dbReference type="Gene3D" id="1.10.1280.10">
    <property type="entry name" value="Di-copper center containing domain from catechol oxidase"/>
    <property type="match status" value="1"/>
</dbReference>
<protein>
    <submittedName>
        <fullName evidence="5">Uncharacterized protein</fullName>
    </submittedName>
</protein>
<dbReference type="PRINTS" id="PR00187">
    <property type="entry name" value="HAEMOCYANIN"/>
</dbReference>
<dbReference type="Gene3D" id="2.60.40.1520">
    <property type="entry name" value="Hemocyanin, C-terminal domain"/>
    <property type="match status" value="1"/>
</dbReference>